<organism evidence="7 8">
    <name type="scientific">Theobroma cacao</name>
    <name type="common">Cacao</name>
    <name type="synonym">Cocoa</name>
    <dbReference type="NCBI Taxonomy" id="3641"/>
    <lineage>
        <taxon>Eukaryota</taxon>
        <taxon>Viridiplantae</taxon>
        <taxon>Streptophyta</taxon>
        <taxon>Embryophyta</taxon>
        <taxon>Tracheophyta</taxon>
        <taxon>Spermatophyta</taxon>
        <taxon>Magnoliopsida</taxon>
        <taxon>eudicotyledons</taxon>
        <taxon>Gunneridae</taxon>
        <taxon>Pentapetalae</taxon>
        <taxon>rosids</taxon>
        <taxon>malvids</taxon>
        <taxon>Malvales</taxon>
        <taxon>Malvaceae</taxon>
        <taxon>Byttnerioideae</taxon>
        <taxon>Theobroma</taxon>
    </lineage>
</organism>
<dbReference type="GO" id="GO:0000987">
    <property type="term" value="F:cis-regulatory region sequence-specific DNA binding"/>
    <property type="evidence" value="ECO:0007669"/>
    <property type="project" value="InterPro"/>
</dbReference>
<dbReference type="GeneID" id="18609070"/>
<protein>
    <submittedName>
        <fullName evidence="8">Agamous-like MADS-box protein AGL80</fullName>
    </submittedName>
</protein>
<dbReference type="RefSeq" id="XP_017970412.1">
    <property type="nucleotide sequence ID" value="XM_018114923.1"/>
</dbReference>
<dbReference type="Gene3D" id="3.40.1810.10">
    <property type="entry name" value="Transcription factor, MADS-box"/>
    <property type="match status" value="1"/>
</dbReference>
<keyword evidence="3" id="KW-0238">DNA-binding</keyword>
<name>A0AB32VT05_THECC</name>
<dbReference type="InterPro" id="IPR033897">
    <property type="entry name" value="SRF-like_MADS-box"/>
</dbReference>
<dbReference type="GO" id="GO:0046983">
    <property type="term" value="F:protein dimerization activity"/>
    <property type="evidence" value="ECO:0007669"/>
    <property type="project" value="InterPro"/>
</dbReference>
<evidence type="ECO:0000259" key="6">
    <source>
        <dbReference type="PROSITE" id="PS50066"/>
    </source>
</evidence>
<evidence type="ECO:0000256" key="3">
    <source>
        <dbReference type="ARBA" id="ARBA00023125"/>
    </source>
</evidence>
<accession>A0AB32VT05</accession>
<evidence type="ECO:0000256" key="5">
    <source>
        <dbReference type="ARBA" id="ARBA00023242"/>
    </source>
</evidence>
<dbReference type="InterPro" id="IPR050142">
    <property type="entry name" value="MADS-box/MEF2_TF"/>
</dbReference>
<dbReference type="GO" id="GO:0045944">
    <property type="term" value="P:positive regulation of transcription by RNA polymerase II"/>
    <property type="evidence" value="ECO:0007669"/>
    <property type="project" value="InterPro"/>
</dbReference>
<dbReference type="SUPFAM" id="SSF55455">
    <property type="entry name" value="SRF-like"/>
    <property type="match status" value="1"/>
</dbReference>
<dbReference type="AlphaFoldDB" id="A0AB32VT05"/>
<evidence type="ECO:0000256" key="1">
    <source>
        <dbReference type="ARBA" id="ARBA00004123"/>
    </source>
</evidence>
<dbReference type="GO" id="GO:0000981">
    <property type="term" value="F:DNA-binding transcription factor activity, RNA polymerase II-specific"/>
    <property type="evidence" value="ECO:0007669"/>
    <property type="project" value="InterPro"/>
</dbReference>
<dbReference type="CDD" id="cd00266">
    <property type="entry name" value="MADS_SRF_like"/>
    <property type="match status" value="1"/>
</dbReference>
<reference evidence="7" key="1">
    <citation type="journal article" date="1997" name="Nucleic Acids Res.">
        <title>tRNAscan-SE: a program for improved detection of transfer RNA genes in genomic sequence.</title>
        <authorList>
            <person name="Lowe T.M."/>
            <person name="Eddy S.R."/>
        </authorList>
    </citation>
    <scope>NUCLEOTIDE SEQUENCE [LARGE SCALE GENOMIC DNA]</scope>
    <source>
        <strain evidence="7">r\B97-61/B2</strain>
    </source>
</reference>
<evidence type="ECO:0000313" key="8">
    <source>
        <dbReference type="RefSeq" id="XP_017970412.1"/>
    </source>
</evidence>
<keyword evidence="2" id="KW-0805">Transcription regulation</keyword>
<dbReference type="KEGG" id="tcc:18609070"/>
<dbReference type="InterPro" id="IPR036879">
    <property type="entry name" value="TF_MADSbox_sf"/>
</dbReference>
<gene>
    <name evidence="8" type="primary">LOC18609070</name>
</gene>
<comment type="subcellular location">
    <subcellularLocation>
        <location evidence="1">Nucleus</location>
    </subcellularLocation>
</comment>
<evidence type="ECO:0000313" key="7">
    <source>
        <dbReference type="Proteomes" id="UP000694886"/>
    </source>
</evidence>
<evidence type="ECO:0000256" key="4">
    <source>
        <dbReference type="ARBA" id="ARBA00023163"/>
    </source>
</evidence>
<dbReference type="GO" id="GO:0005634">
    <property type="term" value="C:nucleus"/>
    <property type="evidence" value="ECO:0007669"/>
    <property type="project" value="UniProtKB-SubCell"/>
</dbReference>
<dbReference type="PRINTS" id="PR00404">
    <property type="entry name" value="MADSDOMAIN"/>
</dbReference>
<dbReference type="FunFam" id="3.40.1810.10:FF:000024">
    <property type="entry name" value="Agamous-like MADS-box protein AGL80"/>
    <property type="match status" value="1"/>
</dbReference>
<dbReference type="Pfam" id="PF00319">
    <property type="entry name" value="SRF-TF"/>
    <property type="match status" value="1"/>
</dbReference>
<dbReference type="Proteomes" id="UP000694886">
    <property type="component" value="Chromosome 2"/>
</dbReference>
<dbReference type="SMART" id="SM00432">
    <property type="entry name" value="MADS"/>
    <property type="match status" value="1"/>
</dbReference>
<proteinExistence type="predicted"/>
<dbReference type="Gramene" id="Tc02v2_t018340.1">
    <property type="protein sequence ID" value="Tc02v2_p018340.1"/>
    <property type="gene ID" value="Tc02v2_g018340"/>
</dbReference>
<keyword evidence="5" id="KW-0539">Nucleus</keyword>
<feature type="domain" description="MADS-box" evidence="6">
    <location>
        <begin position="1"/>
        <end position="49"/>
    </location>
</feature>
<reference evidence="8" key="2">
    <citation type="submission" date="2025-08" db="UniProtKB">
        <authorList>
            <consortium name="RefSeq"/>
        </authorList>
    </citation>
    <scope>IDENTIFICATION</scope>
</reference>
<sequence>MTRKKVTLEWIANDNARRLSLKKRRLGLLKKMSELSTLCGVNACAIIYSPDEIEPTVWPSHDVVQQQQLAQFQSLSELKRLKKMMNQETYIQEQVKKAREQLMKCEKRNKEMEMAQLMYQINQGKGLDELNLNELNGLSLFVEEKIKEISKRIEFFQQAPFAPTSALPDPHLPLPPQCLTVKEMAQTGSGGDWGTPTEPLLWNQFDMGLPPTDFIPHGSGDPGLCHGSLVGGRNFGPFRSDTGLGLHPLGGHLGSNSIGSEIGLPHLWHSGGSSSGVGKVIE</sequence>
<dbReference type="PANTHER" id="PTHR48019">
    <property type="entry name" value="SERUM RESPONSE FACTOR HOMOLOG"/>
    <property type="match status" value="1"/>
</dbReference>
<evidence type="ECO:0000256" key="2">
    <source>
        <dbReference type="ARBA" id="ARBA00023015"/>
    </source>
</evidence>
<keyword evidence="4" id="KW-0804">Transcription</keyword>
<dbReference type="InterPro" id="IPR002100">
    <property type="entry name" value="TF_MADSbox"/>
</dbReference>
<dbReference type="PROSITE" id="PS50066">
    <property type="entry name" value="MADS_BOX_2"/>
    <property type="match status" value="1"/>
</dbReference>